<keyword evidence="4 6" id="KW-0443">Lipid metabolism</keyword>
<evidence type="ECO:0000256" key="5">
    <source>
        <dbReference type="ARBA" id="ARBA00023315"/>
    </source>
</evidence>
<protein>
    <recommendedName>
        <fullName evidence="6">Acyl-[acyl-carrier-protein]--UDP-N-acetylglucosamine O-acyltransferase</fullName>
        <shortName evidence="6">UDP-N-acetylglucosamine acyltransferase</shortName>
        <ecNumber evidence="6">2.3.1.129</ecNumber>
    </recommendedName>
</protein>
<dbReference type="NCBIfam" id="TIGR01852">
    <property type="entry name" value="lipid_A_lpxA"/>
    <property type="match status" value="1"/>
</dbReference>
<dbReference type="PIRSF" id="PIRSF000456">
    <property type="entry name" value="UDP-GlcNAc_acltr"/>
    <property type="match status" value="1"/>
</dbReference>
<organism evidence="8 9">
    <name type="scientific">Luteolibacter algae</name>
    <dbReference type="NCBI Taxonomy" id="454151"/>
    <lineage>
        <taxon>Bacteria</taxon>
        <taxon>Pseudomonadati</taxon>
        <taxon>Verrucomicrobiota</taxon>
        <taxon>Verrucomicrobiia</taxon>
        <taxon>Verrucomicrobiales</taxon>
        <taxon>Verrucomicrobiaceae</taxon>
        <taxon>Luteolibacter</taxon>
    </lineage>
</organism>
<evidence type="ECO:0000256" key="6">
    <source>
        <dbReference type="HAMAP-Rule" id="MF_00387"/>
    </source>
</evidence>
<evidence type="ECO:0000256" key="2">
    <source>
        <dbReference type="ARBA" id="ARBA00022556"/>
    </source>
</evidence>
<dbReference type="InterPro" id="IPR037157">
    <property type="entry name" value="Acetyltransf_C_sf"/>
</dbReference>
<accession>A0ABW5D3Q5</accession>
<dbReference type="HAMAP" id="MF_00387">
    <property type="entry name" value="LpxA"/>
    <property type="match status" value="1"/>
</dbReference>
<feature type="domain" description="UDP N-acetylglucosamine O-acyltransferase C-terminal" evidence="7">
    <location>
        <begin position="182"/>
        <end position="264"/>
    </location>
</feature>
<dbReference type="RefSeq" id="WP_386818024.1">
    <property type="nucleotide sequence ID" value="NZ_JBHUIT010000002.1"/>
</dbReference>
<dbReference type="InterPro" id="IPR010137">
    <property type="entry name" value="Lipid_A_LpxA"/>
</dbReference>
<keyword evidence="5 6" id="KW-0012">Acyltransferase</keyword>
<comment type="function">
    <text evidence="6">Involved in the biosynthesis of lipid A, a phosphorylated glycolipid that anchors the lipopolysaccharide to the outer membrane of the cell.</text>
</comment>
<dbReference type="EC" id="2.3.1.129" evidence="6"/>
<keyword evidence="6" id="KW-0963">Cytoplasm</keyword>
<dbReference type="InterPro" id="IPR011004">
    <property type="entry name" value="Trimer_LpxA-like_sf"/>
</dbReference>
<dbReference type="GO" id="GO:0008780">
    <property type="term" value="F:acyl-[acyl-carrier-protein]-UDP-N-acetylglucosamine O-acyltransferase activity"/>
    <property type="evidence" value="ECO:0007669"/>
    <property type="project" value="UniProtKB-EC"/>
</dbReference>
<keyword evidence="9" id="KW-1185">Reference proteome</keyword>
<name>A0ABW5D3Q5_9BACT</name>
<comment type="subunit">
    <text evidence="6">Homotrimer.</text>
</comment>
<keyword evidence="1 6" id="KW-0444">Lipid biosynthesis</keyword>
<dbReference type="Pfam" id="PF00132">
    <property type="entry name" value="Hexapep"/>
    <property type="match status" value="1"/>
</dbReference>
<comment type="pathway">
    <text evidence="6">Glycolipid biosynthesis; lipid IV(A) biosynthesis; lipid IV(A) from (3R)-3-hydroxytetradecanoyl-[acyl-carrier-protein] and UDP-N-acetyl-alpha-D-glucosamine: step 1/6.</text>
</comment>
<dbReference type="Pfam" id="PF13720">
    <property type="entry name" value="Acetyltransf_11"/>
    <property type="match status" value="1"/>
</dbReference>
<proteinExistence type="inferred from homology"/>
<comment type="catalytic activity">
    <reaction evidence="6">
        <text>a (3R)-hydroxyacyl-[ACP] + UDP-N-acetyl-alpha-D-glucosamine = a UDP-3-O-[(3R)-3-hydroxyacyl]-N-acetyl-alpha-D-glucosamine + holo-[ACP]</text>
        <dbReference type="Rhea" id="RHEA:67812"/>
        <dbReference type="Rhea" id="RHEA-COMP:9685"/>
        <dbReference type="Rhea" id="RHEA-COMP:9945"/>
        <dbReference type="ChEBI" id="CHEBI:57705"/>
        <dbReference type="ChEBI" id="CHEBI:64479"/>
        <dbReference type="ChEBI" id="CHEBI:78827"/>
        <dbReference type="ChEBI" id="CHEBI:173225"/>
        <dbReference type="EC" id="2.3.1.129"/>
    </reaction>
</comment>
<evidence type="ECO:0000313" key="9">
    <source>
        <dbReference type="Proteomes" id="UP001597375"/>
    </source>
</evidence>
<dbReference type="Gene3D" id="2.160.10.10">
    <property type="entry name" value="Hexapeptide repeat proteins"/>
    <property type="match status" value="1"/>
</dbReference>
<dbReference type="Proteomes" id="UP001597375">
    <property type="component" value="Unassembled WGS sequence"/>
</dbReference>
<keyword evidence="2 6" id="KW-0441">Lipid A biosynthesis</keyword>
<reference evidence="9" key="1">
    <citation type="journal article" date="2019" name="Int. J. Syst. Evol. Microbiol.">
        <title>The Global Catalogue of Microorganisms (GCM) 10K type strain sequencing project: providing services to taxonomists for standard genome sequencing and annotation.</title>
        <authorList>
            <consortium name="The Broad Institute Genomics Platform"/>
            <consortium name="The Broad Institute Genome Sequencing Center for Infectious Disease"/>
            <person name="Wu L."/>
            <person name="Ma J."/>
        </authorList>
    </citation>
    <scope>NUCLEOTIDE SEQUENCE [LARGE SCALE GENOMIC DNA]</scope>
    <source>
        <strain evidence="9">CGMCC 4.7106</strain>
    </source>
</reference>
<dbReference type="CDD" id="cd03351">
    <property type="entry name" value="LbH_UDP-GlcNAc_AT"/>
    <property type="match status" value="1"/>
</dbReference>
<dbReference type="NCBIfam" id="NF003657">
    <property type="entry name" value="PRK05289.1"/>
    <property type="match status" value="1"/>
</dbReference>
<dbReference type="PANTHER" id="PTHR43480:SF1">
    <property type="entry name" value="ACYL-[ACYL-CARRIER-PROTEIN]--UDP-N-ACETYLGLUCOSAMINE O-ACYLTRANSFERASE, MITOCHONDRIAL-RELATED"/>
    <property type="match status" value="1"/>
</dbReference>
<dbReference type="InterPro" id="IPR029098">
    <property type="entry name" value="Acetyltransf_C"/>
</dbReference>
<dbReference type="InterPro" id="IPR001451">
    <property type="entry name" value="Hexapep"/>
</dbReference>
<evidence type="ECO:0000256" key="1">
    <source>
        <dbReference type="ARBA" id="ARBA00022516"/>
    </source>
</evidence>
<keyword evidence="3 6" id="KW-0808">Transferase</keyword>
<gene>
    <name evidence="6 8" type="primary">lpxA</name>
    <name evidence="8" type="ORF">ACFSSA_01635</name>
</gene>
<comment type="caution">
    <text evidence="8">The sequence shown here is derived from an EMBL/GenBank/DDBJ whole genome shotgun (WGS) entry which is preliminary data.</text>
</comment>
<comment type="similarity">
    <text evidence="6">Belongs to the transferase hexapeptide repeat family. LpxA subfamily.</text>
</comment>
<evidence type="ECO:0000313" key="8">
    <source>
        <dbReference type="EMBL" id="MFD2255365.1"/>
    </source>
</evidence>
<evidence type="ECO:0000256" key="4">
    <source>
        <dbReference type="ARBA" id="ARBA00023098"/>
    </source>
</evidence>
<sequence>MAQSAETLEVIHPTAIISPKAELGKNVRVDPYCIIGPNVILGDNCVLHSHVVLEGTSTFGRGNEFFPFACVGGKTQDLKYIGEPTALEVGDNNVFRENCTVHRGTHEELPTRIGSNNLFLCYSHIAHDCQLGNHIILSNNGSLAGHVTVEDHAIVSGMGAVHQFCRIGKHSIIGGCAKVVQDVPPFMIVDGNPASTRGLNLIGLQRRGFTDSEVRDLKSAYKRLFLKKDISLANGLSSLKATSAASSPNVEHLIHFVEASQRGITR</sequence>
<dbReference type="EMBL" id="JBHUIT010000002">
    <property type="protein sequence ID" value="MFD2255365.1"/>
    <property type="molecule type" value="Genomic_DNA"/>
</dbReference>
<evidence type="ECO:0000256" key="3">
    <source>
        <dbReference type="ARBA" id="ARBA00022679"/>
    </source>
</evidence>
<dbReference type="SUPFAM" id="SSF51161">
    <property type="entry name" value="Trimeric LpxA-like enzymes"/>
    <property type="match status" value="1"/>
</dbReference>
<evidence type="ECO:0000259" key="7">
    <source>
        <dbReference type="Pfam" id="PF13720"/>
    </source>
</evidence>
<dbReference type="Gene3D" id="1.20.1180.10">
    <property type="entry name" value="Udp N-acetylglucosamine O-acyltransferase, C-terminal domain"/>
    <property type="match status" value="1"/>
</dbReference>
<dbReference type="PANTHER" id="PTHR43480">
    <property type="entry name" value="ACYL-[ACYL-CARRIER-PROTEIN]--UDP-N-ACETYLGLUCOSAMINE O-ACYLTRANSFERASE"/>
    <property type="match status" value="1"/>
</dbReference>
<comment type="subcellular location">
    <subcellularLocation>
        <location evidence="6">Cytoplasm</location>
    </subcellularLocation>
</comment>
<keyword evidence="6" id="KW-0677">Repeat</keyword>